<accession>A0A3B3ZCB1</accession>
<dbReference type="FunFam" id="2.10.25.10:FF:000046">
    <property type="entry name" value="Latent-transforming growth factor beta-binding protein 1 isoform x2"/>
    <property type="match status" value="1"/>
</dbReference>
<dbReference type="Ensembl" id="ENSPMGT00000002343.1">
    <property type="protein sequence ID" value="ENSPMGP00000002207.1"/>
    <property type="gene ID" value="ENSPMGG00000001976.1"/>
</dbReference>
<dbReference type="PROSITE" id="PS51364">
    <property type="entry name" value="TB"/>
    <property type="match status" value="1"/>
</dbReference>
<dbReference type="SMART" id="SM00179">
    <property type="entry name" value="EGF_CA"/>
    <property type="match status" value="4"/>
</dbReference>
<dbReference type="Proteomes" id="UP000261520">
    <property type="component" value="Unplaced"/>
</dbReference>
<keyword evidence="2" id="KW-0732">Signal</keyword>
<dbReference type="InterPro" id="IPR001881">
    <property type="entry name" value="EGF-like_Ca-bd_dom"/>
</dbReference>
<evidence type="ECO:0000256" key="7">
    <source>
        <dbReference type="ARBA" id="ARBA00038081"/>
    </source>
</evidence>
<keyword evidence="4" id="KW-1015">Disulfide bond</keyword>
<dbReference type="InterPro" id="IPR050751">
    <property type="entry name" value="ECM_structural_protein"/>
</dbReference>
<evidence type="ECO:0008006" key="14">
    <source>
        <dbReference type="Google" id="ProtNLM"/>
    </source>
</evidence>
<dbReference type="SUPFAM" id="SSF57581">
    <property type="entry name" value="TB module/8-cys domain"/>
    <property type="match status" value="1"/>
</dbReference>
<dbReference type="InterPro" id="IPR049883">
    <property type="entry name" value="NOTCH1_EGF-like"/>
</dbReference>
<comment type="caution">
    <text evidence="8">Lacks conserved residue(s) required for the propagation of feature annotation.</text>
</comment>
<feature type="domain" description="TB" evidence="11">
    <location>
        <begin position="136"/>
        <end position="182"/>
    </location>
</feature>
<protein>
    <recommendedName>
        <fullName evidence="14">Latent transforming growth factor beta binding protein 1</fullName>
    </recommendedName>
</protein>
<keyword evidence="1 8" id="KW-0245">EGF-like domain</keyword>
<reference evidence="12" key="1">
    <citation type="submission" date="2025-08" db="UniProtKB">
        <authorList>
            <consortium name="Ensembl"/>
        </authorList>
    </citation>
    <scope>IDENTIFICATION</scope>
</reference>
<dbReference type="CDD" id="cd00054">
    <property type="entry name" value="EGF_CA"/>
    <property type="match status" value="2"/>
</dbReference>
<evidence type="ECO:0000259" key="10">
    <source>
        <dbReference type="PROSITE" id="PS50026"/>
    </source>
</evidence>
<feature type="domain" description="EGF-like" evidence="10">
    <location>
        <begin position="246"/>
        <end position="287"/>
    </location>
</feature>
<dbReference type="PROSITE" id="PS00010">
    <property type="entry name" value="ASX_HYDROXYL"/>
    <property type="match status" value="2"/>
</dbReference>
<dbReference type="PANTHER" id="PTHR24034">
    <property type="entry name" value="EGF-LIKE DOMAIN-CONTAINING PROTEIN"/>
    <property type="match status" value="1"/>
</dbReference>
<dbReference type="SUPFAM" id="SSF57196">
    <property type="entry name" value="EGF/Laminin"/>
    <property type="match status" value="3"/>
</dbReference>
<dbReference type="Pfam" id="PF00008">
    <property type="entry name" value="EGF"/>
    <property type="match status" value="1"/>
</dbReference>
<evidence type="ECO:0000256" key="9">
    <source>
        <dbReference type="SAM" id="MobiDB-lite"/>
    </source>
</evidence>
<evidence type="ECO:0000256" key="4">
    <source>
        <dbReference type="ARBA" id="ARBA00023157"/>
    </source>
</evidence>
<dbReference type="InterPro" id="IPR017878">
    <property type="entry name" value="TB_dom"/>
</dbReference>
<dbReference type="InterPro" id="IPR018097">
    <property type="entry name" value="EGF_Ca-bd_CS"/>
</dbReference>
<evidence type="ECO:0000256" key="3">
    <source>
        <dbReference type="ARBA" id="ARBA00022737"/>
    </source>
</evidence>
<dbReference type="FunFam" id="2.10.25.10:FF:000005">
    <property type="entry name" value="Fibrillin 2"/>
    <property type="match status" value="1"/>
</dbReference>
<sequence>MESRPEQFIEVKPSSAPSASPLHPLLHLTFPSASLTLSSFDPFLGSSVSDADECVLFGQEICKGGFCQNTEGSFECYCKTGQDYDASRLECRDINECLDESVCSGGQCMNTDGSFMCFCTHPLVPGSVLVQCLSPQRCTQRRGRTSRACPLGPERKTTYTECCCLYGEAWGMECALCPPRDTGECYCLLLSAPVALLLWFYSSGSSEECGVLNGCENGRCVRVQEGFTCDCFDGFSLDLSRMACVDVDECSELNRRMSLCKNSKCINTIGSYRCECLPGFKIRSDPESGRQGRRRDRRQGRGVDCTGAGAQRQERERARAGIWKVAKFQ</sequence>
<dbReference type="Gene3D" id="3.90.290.10">
    <property type="entry name" value="TGF-beta binding (TB) domain"/>
    <property type="match status" value="1"/>
</dbReference>
<dbReference type="InterPro" id="IPR000742">
    <property type="entry name" value="EGF"/>
</dbReference>
<feature type="region of interest" description="Disordered" evidence="9">
    <location>
        <begin position="286"/>
        <end position="316"/>
    </location>
</feature>
<dbReference type="Gene3D" id="2.10.25.10">
    <property type="entry name" value="Laminin"/>
    <property type="match status" value="4"/>
</dbReference>
<keyword evidence="5" id="KW-0325">Glycoprotein</keyword>
<evidence type="ECO:0000256" key="8">
    <source>
        <dbReference type="PROSITE-ProRule" id="PRU00076"/>
    </source>
</evidence>
<evidence type="ECO:0000259" key="11">
    <source>
        <dbReference type="PROSITE" id="PS51364"/>
    </source>
</evidence>
<keyword evidence="6" id="KW-0340">Growth factor binding</keyword>
<evidence type="ECO:0000313" key="13">
    <source>
        <dbReference type="Proteomes" id="UP000261520"/>
    </source>
</evidence>
<dbReference type="SMART" id="SM00181">
    <property type="entry name" value="EGF"/>
    <property type="match status" value="4"/>
</dbReference>
<dbReference type="InterPro" id="IPR000152">
    <property type="entry name" value="EGF-type_Asp/Asn_hydroxyl_site"/>
</dbReference>
<comment type="similarity">
    <text evidence="7">Belongs to the LTBP family.</text>
</comment>
<organism evidence="12 13">
    <name type="scientific">Periophthalmus magnuspinnatus</name>
    <dbReference type="NCBI Taxonomy" id="409849"/>
    <lineage>
        <taxon>Eukaryota</taxon>
        <taxon>Metazoa</taxon>
        <taxon>Chordata</taxon>
        <taxon>Craniata</taxon>
        <taxon>Vertebrata</taxon>
        <taxon>Euteleostomi</taxon>
        <taxon>Actinopterygii</taxon>
        <taxon>Neopterygii</taxon>
        <taxon>Teleostei</taxon>
        <taxon>Neoteleostei</taxon>
        <taxon>Acanthomorphata</taxon>
        <taxon>Gobiaria</taxon>
        <taxon>Gobiiformes</taxon>
        <taxon>Gobioidei</taxon>
        <taxon>Gobiidae</taxon>
        <taxon>Oxudercinae</taxon>
        <taxon>Periophthalmus</taxon>
    </lineage>
</organism>
<dbReference type="PROSITE" id="PS01187">
    <property type="entry name" value="EGF_CA"/>
    <property type="match status" value="2"/>
</dbReference>
<name>A0A3B3ZCB1_9GOBI</name>
<dbReference type="InterPro" id="IPR036773">
    <property type="entry name" value="TB_dom_sf"/>
</dbReference>
<keyword evidence="13" id="KW-1185">Reference proteome</keyword>
<keyword evidence="3" id="KW-0677">Repeat</keyword>
<evidence type="ECO:0000256" key="5">
    <source>
        <dbReference type="ARBA" id="ARBA00023180"/>
    </source>
</evidence>
<evidence type="ECO:0000256" key="6">
    <source>
        <dbReference type="ARBA" id="ARBA00023183"/>
    </source>
</evidence>
<dbReference type="GO" id="GO:0005509">
    <property type="term" value="F:calcium ion binding"/>
    <property type="evidence" value="ECO:0007669"/>
    <property type="project" value="InterPro"/>
</dbReference>
<proteinExistence type="inferred from homology"/>
<feature type="compositionally biased region" description="Basic residues" evidence="9">
    <location>
        <begin position="291"/>
        <end position="300"/>
    </location>
</feature>
<evidence type="ECO:0000256" key="2">
    <source>
        <dbReference type="ARBA" id="ARBA00022729"/>
    </source>
</evidence>
<dbReference type="Pfam" id="PF07645">
    <property type="entry name" value="EGF_CA"/>
    <property type="match status" value="3"/>
</dbReference>
<dbReference type="GO" id="GO:0019838">
    <property type="term" value="F:growth factor binding"/>
    <property type="evidence" value="ECO:0007669"/>
    <property type="project" value="UniProtKB-KW"/>
</dbReference>
<dbReference type="AlphaFoldDB" id="A0A3B3ZCB1"/>
<evidence type="ECO:0000313" key="12">
    <source>
        <dbReference type="Ensembl" id="ENSPMGP00000002207.1"/>
    </source>
</evidence>
<reference evidence="12" key="2">
    <citation type="submission" date="2025-09" db="UniProtKB">
        <authorList>
            <consortium name="Ensembl"/>
        </authorList>
    </citation>
    <scope>IDENTIFICATION</scope>
</reference>
<dbReference type="STRING" id="409849.ENSPMGP00000002207"/>
<dbReference type="PROSITE" id="PS50026">
    <property type="entry name" value="EGF_3"/>
    <property type="match status" value="1"/>
</dbReference>
<dbReference type="Pfam" id="PF00683">
    <property type="entry name" value="TB"/>
    <property type="match status" value="1"/>
</dbReference>
<evidence type="ECO:0000256" key="1">
    <source>
        <dbReference type="ARBA" id="ARBA00022536"/>
    </source>
</evidence>
<dbReference type="PANTHER" id="PTHR24034:SF89">
    <property type="entry name" value="COMPLEMENT COMPONENT C1Q RECEPTOR"/>
    <property type="match status" value="1"/>
</dbReference>
<dbReference type="FunFam" id="2.10.25.10:FF:000056">
    <property type="entry name" value="Latent-transforming growth factor beta-binding protein 3 isoform 2"/>
    <property type="match status" value="1"/>
</dbReference>